<dbReference type="GO" id="GO:0005886">
    <property type="term" value="C:plasma membrane"/>
    <property type="evidence" value="ECO:0007669"/>
    <property type="project" value="UniProtKB-SubCell"/>
</dbReference>
<keyword evidence="6" id="KW-0677">Repeat</keyword>
<feature type="compositionally biased region" description="Basic residues" evidence="11">
    <location>
        <begin position="411"/>
        <end position="421"/>
    </location>
</feature>
<comment type="similarity">
    <text evidence="10">Belongs to the Toll-like receptor family.</text>
</comment>
<keyword evidence="10" id="KW-0399">Innate immunity</keyword>
<dbReference type="AlphaFoldDB" id="A0A7J5Z6X8"/>
<comment type="subcellular location">
    <subcellularLocation>
        <location evidence="1">Cell membrane</location>
    </subcellularLocation>
</comment>
<dbReference type="Pfam" id="PF13855">
    <property type="entry name" value="LRR_8"/>
    <property type="match status" value="3"/>
</dbReference>
<keyword evidence="5 12" id="KW-0732">Signal</keyword>
<evidence type="ECO:0000256" key="9">
    <source>
        <dbReference type="ARBA" id="ARBA00023180"/>
    </source>
</evidence>
<dbReference type="PANTHER" id="PTHR45712">
    <property type="entry name" value="AGAP008170-PA"/>
    <property type="match status" value="1"/>
</dbReference>
<keyword evidence="7" id="KW-1133">Transmembrane helix</keyword>
<dbReference type="GO" id="GO:0045087">
    <property type="term" value="P:innate immune response"/>
    <property type="evidence" value="ECO:0007669"/>
    <property type="project" value="UniProtKB-UniRule"/>
</dbReference>
<evidence type="ECO:0000256" key="3">
    <source>
        <dbReference type="ARBA" id="ARBA00022614"/>
    </source>
</evidence>
<evidence type="ECO:0000256" key="7">
    <source>
        <dbReference type="ARBA" id="ARBA00022989"/>
    </source>
</evidence>
<dbReference type="InterPro" id="IPR032675">
    <property type="entry name" value="LRR_dom_sf"/>
</dbReference>
<dbReference type="Pfam" id="PF00560">
    <property type="entry name" value="LRR_1"/>
    <property type="match status" value="1"/>
</dbReference>
<proteinExistence type="inferred from homology"/>
<evidence type="ECO:0000313" key="15">
    <source>
        <dbReference type="Proteomes" id="UP000518266"/>
    </source>
</evidence>
<evidence type="ECO:0000256" key="1">
    <source>
        <dbReference type="ARBA" id="ARBA00004236"/>
    </source>
</evidence>
<dbReference type="PIRSF" id="PIRSF037595">
    <property type="entry name" value="Toll-like_receptor"/>
    <property type="match status" value="1"/>
</dbReference>
<dbReference type="FunFam" id="3.80.10.10:FF:001164">
    <property type="entry name" value="GH01279p"/>
    <property type="match status" value="1"/>
</dbReference>
<dbReference type="InterPro" id="IPR017241">
    <property type="entry name" value="Toll-like_receptor"/>
</dbReference>
<keyword evidence="3" id="KW-0433">Leucine-rich repeat</keyword>
<dbReference type="Gene3D" id="3.80.10.10">
    <property type="entry name" value="Ribonuclease Inhibitor"/>
    <property type="match status" value="2"/>
</dbReference>
<dbReference type="SMART" id="SM00364">
    <property type="entry name" value="LRR_BAC"/>
    <property type="match status" value="8"/>
</dbReference>
<evidence type="ECO:0000256" key="12">
    <source>
        <dbReference type="SAM" id="SignalP"/>
    </source>
</evidence>
<dbReference type="InterPro" id="IPR003591">
    <property type="entry name" value="Leu-rich_rpt_typical-subtyp"/>
</dbReference>
<dbReference type="GO" id="GO:0004888">
    <property type="term" value="F:transmembrane signaling receptor activity"/>
    <property type="evidence" value="ECO:0007669"/>
    <property type="project" value="InterPro"/>
</dbReference>
<evidence type="ECO:0000259" key="13">
    <source>
        <dbReference type="SMART" id="SM00013"/>
    </source>
</evidence>
<dbReference type="OrthoDB" id="5789657at2759"/>
<sequence>MALLCCAMLVLLCVFNIASATIEVHMDYGGVPLWINRLLGEPSVISLQGRLDSAWLRANNPQSCPQQCDCPLQWPTALYCDHRGLADTPDHLPDRTQYLFLQGNNISSLSSSFLANVTDLRWLILDHNQLQSDTLDQIGLQNQTQLCYLFANHNHLRSVPSALPAGLKQLRLAHNRISSISPGALKNLHNLTLLLLQGNKLRTITEGDFKGLVSLNLLDLSSNLFSAVPRHLSPSVEQLYLSNNTLSALNEDSFLGFFNLKYLRLSNCSLHSGVIHQKVFNFSSLVELDLSYNKLKNIPTTLRYLYLEANEIQEFNVTSFCREVGPLSYSRIKILRLDGNKMSHHQLPSDWVFCLRKQRKREREAEKKRDKTCDLTKRAGTRGRTMKAGTGLFSALALFLLLGAVLTQTPRPKKPTRRPATARRPSVPKPAGPAQPEPQEPTDFPPVILGPPSMYVDCPRECSCSPSYANALNCENRNIRNIPVIPPRTRYLYLQNNYISEVTAEPFINATEIRWVNLANNRIHRIDKNVFEKIPLLYLYVQRNNLKVVPAGLPASLEQLRLGRNRISKIPAGSFSRMGNLTLLDLYHNQLSDSDMGKNTFKDLKGLVQLNLAHNILKKMPAGVPSSLIQLFLDKNRIDDLSDKGLPKTVFNITSLLDLQLSHNQLTSVPLFNGHLEHLHLDHNSIESINGTQICPYSLEADPSDHSMLPRLRYLRLDGNHLSPPIPLDVIMCFRHLHSIVI</sequence>
<gene>
    <name evidence="14" type="ORF">F7725_016831</name>
</gene>
<dbReference type="GO" id="GO:0002224">
    <property type="term" value="P:toll-like receptor signaling pathway"/>
    <property type="evidence" value="ECO:0007669"/>
    <property type="project" value="InterPro"/>
</dbReference>
<keyword evidence="4" id="KW-0812">Transmembrane</keyword>
<dbReference type="InterPro" id="IPR001611">
    <property type="entry name" value="Leu-rich_rpt"/>
</dbReference>
<dbReference type="FunFam" id="3.80.10.10:FF:001438">
    <property type="entry name" value="Uncharacterized protein"/>
    <property type="match status" value="1"/>
</dbReference>
<feature type="domain" description="LRRNT" evidence="13">
    <location>
        <begin position="63"/>
        <end position="98"/>
    </location>
</feature>
<keyword evidence="10" id="KW-0391">Immunity</keyword>
<dbReference type="GO" id="GO:0006954">
    <property type="term" value="P:inflammatory response"/>
    <property type="evidence" value="ECO:0007669"/>
    <property type="project" value="UniProtKB-UniRule"/>
</dbReference>
<evidence type="ECO:0000256" key="6">
    <source>
        <dbReference type="ARBA" id="ARBA00022737"/>
    </source>
</evidence>
<reference evidence="14 15" key="1">
    <citation type="submission" date="2020-03" db="EMBL/GenBank/DDBJ databases">
        <title>Dissostichus mawsoni Genome sequencing and assembly.</title>
        <authorList>
            <person name="Park H."/>
        </authorList>
    </citation>
    <scope>NUCLEOTIDE SEQUENCE [LARGE SCALE GENOMIC DNA]</scope>
    <source>
        <strain evidence="14">DM0001</strain>
        <tissue evidence="14">Muscle</tissue>
    </source>
</reference>
<keyword evidence="10" id="KW-0675">Receptor</keyword>
<dbReference type="PANTHER" id="PTHR45712:SF17">
    <property type="entry name" value="LUMICAN-LIKE"/>
    <property type="match status" value="1"/>
</dbReference>
<dbReference type="InterPro" id="IPR050333">
    <property type="entry name" value="SLRP"/>
</dbReference>
<dbReference type="InterPro" id="IPR000372">
    <property type="entry name" value="LRRNT"/>
</dbReference>
<keyword evidence="2" id="KW-1003">Cell membrane</keyword>
<feature type="region of interest" description="Disordered" evidence="11">
    <location>
        <begin position="409"/>
        <end position="446"/>
    </location>
</feature>
<feature type="signal peptide" evidence="12">
    <location>
        <begin position="1"/>
        <end position="20"/>
    </location>
</feature>
<feature type="chain" id="PRO_5029679759" description="LRRNT domain-containing protein" evidence="12">
    <location>
        <begin position="21"/>
        <end position="742"/>
    </location>
</feature>
<keyword evidence="8" id="KW-0472">Membrane</keyword>
<dbReference type="SMART" id="SM00369">
    <property type="entry name" value="LRR_TYP"/>
    <property type="match status" value="14"/>
</dbReference>
<keyword evidence="9" id="KW-0325">Glycoprotein</keyword>
<evidence type="ECO:0000256" key="10">
    <source>
        <dbReference type="PIRNR" id="PIRNR037595"/>
    </source>
</evidence>
<dbReference type="SMART" id="SM00013">
    <property type="entry name" value="LRRNT"/>
    <property type="match status" value="2"/>
</dbReference>
<dbReference type="SUPFAM" id="SSF52058">
    <property type="entry name" value="L domain-like"/>
    <property type="match status" value="2"/>
</dbReference>
<keyword evidence="10" id="KW-0395">Inflammatory response</keyword>
<evidence type="ECO:0000313" key="14">
    <source>
        <dbReference type="EMBL" id="KAF3856108.1"/>
    </source>
</evidence>
<evidence type="ECO:0000256" key="2">
    <source>
        <dbReference type="ARBA" id="ARBA00022475"/>
    </source>
</evidence>
<evidence type="ECO:0000256" key="11">
    <source>
        <dbReference type="SAM" id="MobiDB-lite"/>
    </source>
</evidence>
<accession>A0A7J5Z6X8</accession>
<feature type="compositionally biased region" description="Pro residues" evidence="11">
    <location>
        <begin position="427"/>
        <end position="439"/>
    </location>
</feature>
<evidence type="ECO:0000256" key="8">
    <source>
        <dbReference type="ARBA" id="ARBA00023136"/>
    </source>
</evidence>
<name>A0A7J5Z6X8_DISMA</name>
<dbReference type="Proteomes" id="UP000518266">
    <property type="component" value="Unassembled WGS sequence"/>
</dbReference>
<keyword evidence="15" id="KW-1185">Reference proteome</keyword>
<feature type="domain" description="LRRNT" evidence="13">
    <location>
        <begin position="457"/>
        <end position="491"/>
    </location>
</feature>
<comment type="caution">
    <text evidence="14">The sequence shown here is derived from an EMBL/GenBank/DDBJ whole genome shotgun (WGS) entry which is preliminary data.</text>
</comment>
<dbReference type="EMBL" id="JAAKFY010000006">
    <property type="protein sequence ID" value="KAF3856108.1"/>
    <property type="molecule type" value="Genomic_DNA"/>
</dbReference>
<evidence type="ECO:0000256" key="5">
    <source>
        <dbReference type="ARBA" id="ARBA00022729"/>
    </source>
</evidence>
<evidence type="ECO:0000256" key="4">
    <source>
        <dbReference type="ARBA" id="ARBA00022692"/>
    </source>
</evidence>
<organism evidence="14 15">
    <name type="scientific">Dissostichus mawsoni</name>
    <name type="common">Antarctic cod</name>
    <dbReference type="NCBI Taxonomy" id="36200"/>
    <lineage>
        <taxon>Eukaryota</taxon>
        <taxon>Metazoa</taxon>
        <taxon>Chordata</taxon>
        <taxon>Craniata</taxon>
        <taxon>Vertebrata</taxon>
        <taxon>Euteleostomi</taxon>
        <taxon>Actinopterygii</taxon>
        <taxon>Neopterygii</taxon>
        <taxon>Teleostei</taxon>
        <taxon>Neoteleostei</taxon>
        <taxon>Acanthomorphata</taxon>
        <taxon>Eupercaria</taxon>
        <taxon>Perciformes</taxon>
        <taxon>Notothenioidei</taxon>
        <taxon>Nototheniidae</taxon>
        <taxon>Dissostichus</taxon>
    </lineage>
</organism>
<dbReference type="PROSITE" id="PS51450">
    <property type="entry name" value="LRR"/>
    <property type="match status" value="4"/>
</dbReference>
<protein>
    <recommendedName>
        <fullName evidence="13">LRRNT domain-containing protein</fullName>
    </recommendedName>
</protein>